<evidence type="ECO:0000256" key="1">
    <source>
        <dbReference type="ARBA" id="ARBA00022679"/>
    </source>
</evidence>
<keyword evidence="1" id="KW-0808">Transferase</keyword>
<protein>
    <recommendedName>
        <fullName evidence="3">Ubiquitin conjugation factor E4 core domain-containing protein</fullName>
    </recommendedName>
</protein>
<feature type="domain" description="Ubiquitin conjugation factor E4 core" evidence="3">
    <location>
        <begin position="155"/>
        <end position="231"/>
    </location>
</feature>
<name>A0A3P7LXJ7_DIBLA</name>
<dbReference type="InterPro" id="IPR019474">
    <property type="entry name" value="Ub_conjug_fac_E4_core"/>
</dbReference>
<dbReference type="GO" id="GO:0000151">
    <property type="term" value="C:ubiquitin ligase complex"/>
    <property type="evidence" value="ECO:0007669"/>
    <property type="project" value="InterPro"/>
</dbReference>
<proteinExistence type="predicted"/>
<dbReference type="Pfam" id="PF10408">
    <property type="entry name" value="Ufd2P_core"/>
    <property type="match status" value="1"/>
</dbReference>
<accession>A0A3P7LXJ7</accession>
<keyword evidence="5" id="KW-1185">Reference proteome</keyword>
<dbReference type="GO" id="GO:0016567">
    <property type="term" value="P:protein ubiquitination"/>
    <property type="evidence" value="ECO:0007669"/>
    <property type="project" value="InterPro"/>
</dbReference>
<organism evidence="4 5">
    <name type="scientific">Dibothriocephalus latus</name>
    <name type="common">Fish tapeworm</name>
    <name type="synonym">Diphyllobothrium latum</name>
    <dbReference type="NCBI Taxonomy" id="60516"/>
    <lineage>
        <taxon>Eukaryota</taxon>
        <taxon>Metazoa</taxon>
        <taxon>Spiralia</taxon>
        <taxon>Lophotrochozoa</taxon>
        <taxon>Platyhelminthes</taxon>
        <taxon>Cestoda</taxon>
        <taxon>Eucestoda</taxon>
        <taxon>Diphyllobothriidea</taxon>
        <taxon>Diphyllobothriidae</taxon>
        <taxon>Dibothriocephalus</taxon>
    </lineage>
</organism>
<dbReference type="GO" id="GO:0006511">
    <property type="term" value="P:ubiquitin-dependent protein catabolic process"/>
    <property type="evidence" value="ECO:0007669"/>
    <property type="project" value="InterPro"/>
</dbReference>
<reference evidence="4 5" key="1">
    <citation type="submission" date="2018-11" db="EMBL/GenBank/DDBJ databases">
        <authorList>
            <consortium name="Pathogen Informatics"/>
        </authorList>
    </citation>
    <scope>NUCLEOTIDE SEQUENCE [LARGE SCALE GENOMIC DNA]</scope>
</reference>
<feature type="non-terminal residue" evidence="4">
    <location>
        <position position="1"/>
    </location>
</feature>
<dbReference type="EMBL" id="UYRU01072041">
    <property type="protein sequence ID" value="VDN21755.1"/>
    <property type="molecule type" value="Genomic_DNA"/>
</dbReference>
<evidence type="ECO:0000259" key="3">
    <source>
        <dbReference type="Pfam" id="PF10408"/>
    </source>
</evidence>
<keyword evidence="2" id="KW-0833">Ubl conjugation pathway</keyword>
<dbReference type="Proteomes" id="UP000281553">
    <property type="component" value="Unassembled WGS sequence"/>
</dbReference>
<gene>
    <name evidence="4" type="ORF">DILT_LOCUS13902</name>
</gene>
<evidence type="ECO:0000313" key="5">
    <source>
        <dbReference type="Proteomes" id="UP000281553"/>
    </source>
</evidence>
<evidence type="ECO:0000256" key="2">
    <source>
        <dbReference type="ARBA" id="ARBA00022786"/>
    </source>
</evidence>
<dbReference type="AlphaFoldDB" id="A0A3P7LXJ7"/>
<dbReference type="GO" id="GO:0034450">
    <property type="term" value="F:ubiquitin-ubiquitin ligase activity"/>
    <property type="evidence" value="ECO:0007669"/>
    <property type="project" value="InterPro"/>
</dbReference>
<evidence type="ECO:0000313" key="4">
    <source>
        <dbReference type="EMBL" id="VDN21755.1"/>
    </source>
</evidence>
<sequence>LLVEASVPPTTTPSGSDFEDGLFGRLLVASHLCPLQAMEDSILAIRDPTSASNSWAGEFFVEAVPIKPSIEADQRNIWQAYSDPRSIGRQRADFDALSNPEVFSEYDKCSFLITKDNDQRLCTLFKNLLRAGKQRNCVKNALLRWFGQCLHANKDLAEETRLTHSAAAMGRAIPKPLDAYPLISHLFFLAHTALRLSFAPLLSLHFETNRQLHQMEQEAQLLNPMASPWGGGMSDDTPQGMLTVLFCTLARLGLIVGGISHADYCFSDYAVTKVYVVLYQTKLPNADMV</sequence>